<dbReference type="PRINTS" id="PR00625">
    <property type="entry name" value="JDOMAIN"/>
</dbReference>
<feature type="domain" description="J" evidence="2">
    <location>
        <begin position="5"/>
        <end position="74"/>
    </location>
</feature>
<dbReference type="InterPro" id="IPR001623">
    <property type="entry name" value="DnaJ_domain"/>
</dbReference>
<dbReference type="PANTHER" id="PTHR44145:SF3">
    <property type="entry name" value="DNAJ HOMOLOG SUBFAMILY A MEMBER 3, MITOCHONDRIAL"/>
    <property type="match status" value="1"/>
</dbReference>
<sequence length="291" mass="34353">MDTAKAYSILDLEPAISYDAKIIKKKYHSLCLKYHPDKNNNDLVCKEKFQEIQEAYDFLSHSNIPQNNSWDHHLFNVLDGVLPIYLQTEGIYQIIKNILETCEKLAYLKLEKLDVNTLEILYKILHINKDVLYIQPEVFNKLKSVIKDKRKNDECVILLPTIDDLFSNNIYKLIHEDETYLIPLWHKKLIYDHKQNELCVKCLSPDKDVVIDDKNNIYVDVHTNLIDLWNNPYLEFKLGSRPFYIPTSKLYIQNRQSFTFYGEGISKINKQQIYNISNKANIYVTVYIAHD</sequence>
<accession>A0A6C0IM26</accession>
<keyword evidence="1" id="KW-0143">Chaperone</keyword>
<reference evidence="3" key="1">
    <citation type="journal article" date="2020" name="Nature">
        <title>Giant virus diversity and host interactions through global metagenomics.</title>
        <authorList>
            <person name="Schulz F."/>
            <person name="Roux S."/>
            <person name="Paez-Espino D."/>
            <person name="Jungbluth S."/>
            <person name="Walsh D.A."/>
            <person name="Denef V.J."/>
            <person name="McMahon K.D."/>
            <person name="Konstantinidis K.T."/>
            <person name="Eloe-Fadrosh E.A."/>
            <person name="Kyrpides N.C."/>
            <person name="Woyke T."/>
        </authorList>
    </citation>
    <scope>NUCLEOTIDE SEQUENCE</scope>
    <source>
        <strain evidence="3">GVMAG-M-3300024258-28</strain>
    </source>
</reference>
<dbReference type="InterPro" id="IPR036869">
    <property type="entry name" value="J_dom_sf"/>
</dbReference>
<dbReference type="Pfam" id="PF00226">
    <property type="entry name" value="DnaJ"/>
    <property type="match status" value="1"/>
</dbReference>
<dbReference type="InterPro" id="IPR051938">
    <property type="entry name" value="Apopto_cytoskel_mod"/>
</dbReference>
<proteinExistence type="predicted"/>
<dbReference type="AlphaFoldDB" id="A0A6C0IM26"/>
<dbReference type="EMBL" id="MN740218">
    <property type="protein sequence ID" value="QHT94271.1"/>
    <property type="molecule type" value="Genomic_DNA"/>
</dbReference>
<dbReference type="Gene3D" id="1.10.287.110">
    <property type="entry name" value="DnaJ domain"/>
    <property type="match status" value="1"/>
</dbReference>
<dbReference type="PROSITE" id="PS50076">
    <property type="entry name" value="DNAJ_2"/>
    <property type="match status" value="1"/>
</dbReference>
<evidence type="ECO:0000259" key="2">
    <source>
        <dbReference type="PROSITE" id="PS50076"/>
    </source>
</evidence>
<dbReference type="CDD" id="cd06257">
    <property type="entry name" value="DnaJ"/>
    <property type="match status" value="1"/>
</dbReference>
<evidence type="ECO:0000256" key="1">
    <source>
        <dbReference type="ARBA" id="ARBA00023186"/>
    </source>
</evidence>
<dbReference type="SMART" id="SM00271">
    <property type="entry name" value="DnaJ"/>
    <property type="match status" value="1"/>
</dbReference>
<dbReference type="PANTHER" id="PTHR44145">
    <property type="entry name" value="DNAJ HOMOLOG SUBFAMILY A MEMBER 3, MITOCHONDRIAL"/>
    <property type="match status" value="1"/>
</dbReference>
<organism evidence="3">
    <name type="scientific">viral metagenome</name>
    <dbReference type="NCBI Taxonomy" id="1070528"/>
    <lineage>
        <taxon>unclassified sequences</taxon>
        <taxon>metagenomes</taxon>
        <taxon>organismal metagenomes</taxon>
    </lineage>
</organism>
<name>A0A6C0IM26_9ZZZZ</name>
<evidence type="ECO:0000313" key="3">
    <source>
        <dbReference type="EMBL" id="QHT94271.1"/>
    </source>
</evidence>
<dbReference type="SUPFAM" id="SSF46565">
    <property type="entry name" value="Chaperone J-domain"/>
    <property type="match status" value="1"/>
</dbReference>
<protein>
    <recommendedName>
        <fullName evidence="2">J domain-containing protein</fullName>
    </recommendedName>
</protein>